<evidence type="ECO:0000256" key="3">
    <source>
        <dbReference type="ARBA" id="ARBA00022898"/>
    </source>
</evidence>
<keyword evidence="1" id="KW-0662">Pyridine nucleotide biosynthesis</keyword>
<evidence type="ECO:0000313" key="6">
    <source>
        <dbReference type="Proteomes" id="UP001164746"/>
    </source>
</evidence>
<dbReference type="InterPro" id="IPR010111">
    <property type="entry name" value="Kynureninase"/>
</dbReference>
<protein>
    <submittedName>
        <fullName evidence="5">KYNU-like protein</fullName>
    </submittedName>
</protein>
<proteinExistence type="predicted"/>
<keyword evidence="2" id="KW-0378">Hydrolase</keyword>
<name>A0ABY7FF94_MYAAR</name>
<sequence>MLATDRPHPIQELRQVAKEINHDLDTLEFARHMDAIDPLRGLREDFHYPKMKTLDGGGKPGEVGIMNGLTVNMHLLLVSFYRPTPERFKILCEAHAFPSDHGEEMLHHEDIMAMIEKHGDSIALVCFSGVQYYTGQKFNMAEITRLGHEKGCVVGWDLAHAAGNVELSLHDWDVDFAAWCTYKSLTHIQAPVATVSIFQKTSMKDIVAKSRLLTGYLEARIITQYGYPSNKKEFEKKLNGQSDGGLQNVIQNGGKEKVSDRNGADDDHKKHVYVDIFTPSDPDQRGAQLSLSFNINITQVFKELMKRGVVIII</sequence>
<evidence type="ECO:0000256" key="2">
    <source>
        <dbReference type="ARBA" id="ARBA00022801"/>
    </source>
</evidence>
<dbReference type="Pfam" id="PF00266">
    <property type="entry name" value="Aminotran_5"/>
    <property type="match status" value="1"/>
</dbReference>
<dbReference type="Proteomes" id="UP001164746">
    <property type="component" value="Chromosome 10"/>
</dbReference>
<feature type="domain" description="Aminotransferase class V" evidence="4">
    <location>
        <begin position="114"/>
        <end position="183"/>
    </location>
</feature>
<dbReference type="EMBL" id="CP111021">
    <property type="protein sequence ID" value="WAR17921.1"/>
    <property type="molecule type" value="Genomic_DNA"/>
</dbReference>
<dbReference type="Gene3D" id="3.40.640.10">
    <property type="entry name" value="Type I PLP-dependent aspartate aminotransferase-like (Major domain)"/>
    <property type="match status" value="1"/>
</dbReference>
<keyword evidence="3" id="KW-0663">Pyridoxal phosphate</keyword>
<dbReference type="InterPro" id="IPR015424">
    <property type="entry name" value="PyrdxlP-dep_Trfase"/>
</dbReference>
<dbReference type="PANTHER" id="PTHR14084:SF0">
    <property type="entry name" value="KYNURENINASE"/>
    <property type="match status" value="1"/>
</dbReference>
<dbReference type="InterPro" id="IPR015421">
    <property type="entry name" value="PyrdxlP-dep_Trfase_major"/>
</dbReference>
<organism evidence="5 6">
    <name type="scientific">Mya arenaria</name>
    <name type="common">Soft-shell clam</name>
    <dbReference type="NCBI Taxonomy" id="6604"/>
    <lineage>
        <taxon>Eukaryota</taxon>
        <taxon>Metazoa</taxon>
        <taxon>Spiralia</taxon>
        <taxon>Lophotrochozoa</taxon>
        <taxon>Mollusca</taxon>
        <taxon>Bivalvia</taxon>
        <taxon>Autobranchia</taxon>
        <taxon>Heteroconchia</taxon>
        <taxon>Euheterodonta</taxon>
        <taxon>Imparidentia</taxon>
        <taxon>Neoheterodontei</taxon>
        <taxon>Myida</taxon>
        <taxon>Myoidea</taxon>
        <taxon>Myidae</taxon>
        <taxon>Mya</taxon>
    </lineage>
</organism>
<evidence type="ECO:0000256" key="1">
    <source>
        <dbReference type="ARBA" id="ARBA00022642"/>
    </source>
</evidence>
<dbReference type="InterPro" id="IPR000192">
    <property type="entry name" value="Aminotrans_V_dom"/>
</dbReference>
<reference evidence="5" key="1">
    <citation type="submission" date="2022-11" db="EMBL/GenBank/DDBJ databases">
        <title>Centuries of genome instability and evolution in soft-shell clam transmissible cancer (bioRxiv).</title>
        <authorList>
            <person name="Hart S.F.M."/>
            <person name="Yonemitsu M.A."/>
            <person name="Giersch R.M."/>
            <person name="Beal B.F."/>
            <person name="Arriagada G."/>
            <person name="Davis B.W."/>
            <person name="Ostrander E.A."/>
            <person name="Goff S.P."/>
            <person name="Metzger M.J."/>
        </authorList>
    </citation>
    <scope>NUCLEOTIDE SEQUENCE</scope>
    <source>
        <strain evidence="5">MELC-2E11</strain>
        <tissue evidence="5">Siphon/mantle</tissue>
    </source>
</reference>
<dbReference type="PANTHER" id="PTHR14084">
    <property type="entry name" value="KYNURENINASE"/>
    <property type="match status" value="1"/>
</dbReference>
<dbReference type="SUPFAM" id="SSF53383">
    <property type="entry name" value="PLP-dependent transferases"/>
    <property type="match status" value="1"/>
</dbReference>
<evidence type="ECO:0000259" key="4">
    <source>
        <dbReference type="Pfam" id="PF00266"/>
    </source>
</evidence>
<gene>
    <name evidence="5" type="ORF">MAR_032515</name>
</gene>
<accession>A0ABY7FF94</accession>
<evidence type="ECO:0000313" key="5">
    <source>
        <dbReference type="EMBL" id="WAR17921.1"/>
    </source>
</evidence>
<keyword evidence="6" id="KW-1185">Reference proteome</keyword>
<dbReference type="Gene3D" id="3.90.1150.10">
    <property type="entry name" value="Aspartate Aminotransferase, domain 1"/>
    <property type="match status" value="1"/>
</dbReference>
<dbReference type="InterPro" id="IPR015422">
    <property type="entry name" value="PyrdxlP-dep_Trfase_small"/>
</dbReference>